<dbReference type="Pfam" id="PF17938">
    <property type="entry name" value="TetR_C_29"/>
    <property type="match status" value="1"/>
</dbReference>
<dbReference type="InterPro" id="IPR050109">
    <property type="entry name" value="HTH-type_TetR-like_transc_reg"/>
</dbReference>
<dbReference type="InterPro" id="IPR001647">
    <property type="entry name" value="HTH_TetR"/>
</dbReference>
<evidence type="ECO:0000256" key="2">
    <source>
        <dbReference type="PROSITE-ProRule" id="PRU00335"/>
    </source>
</evidence>
<dbReference type="Pfam" id="PF00440">
    <property type="entry name" value="TetR_N"/>
    <property type="match status" value="1"/>
</dbReference>
<proteinExistence type="predicted"/>
<evidence type="ECO:0000313" key="5">
    <source>
        <dbReference type="Proteomes" id="UP000381378"/>
    </source>
</evidence>
<feature type="domain" description="HTH tetR-type" evidence="3">
    <location>
        <begin position="33"/>
        <end position="93"/>
    </location>
</feature>
<dbReference type="Gene3D" id="1.10.357.10">
    <property type="entry name" value="Tetracycline Repressor, domain 2"/>
    <property type="match status" value="1"/>
</dbReference>
<keyword evidence="1 2" id="KW-0238">DNA-binding</keyword>
<reference evidence="4 5" key="1">
    <citation type="submission" date="2019-09" db="EMBL/GenBank/DDBJ databases">
        <authorList>
            <person name="Chandra G."/>
            <person name="Truman W A."/>
        </authorList>
    </citation>
    <scope>NUCLEOTIDE SEQUENCE [LARGE SCALE GENOMIC DNA]</scope>
    <source>
        <strain evidence="4">PS928</strain>
    </source>
</reference>
<dbReference type="Proteomes" id="UP000381378">
    <property type="component" value="Unassembled WGS sequence"/>
</dbReference>
<evidence type="ECO:0000313" key="4">
    <source>
        <dbReference type="EMBL" id="VVP92904.1"/>
    </source>
</evidence>
<dbReference type="InterPro" id="IPR041474">
    <property type="entry name" value="NicS_C"/>
</dbReference>
<dbReference type="InterPro" id="IPR036271">
    <property type="entry name" value="Tet_transcr_reg_TetR-rel_C_sf"/>
</dbReference>
<dbReference type="PRINTS" id="PR00455">
    <property type="entry name" value="HTHTETR"/>
</dbReference>
<gene>
    <name evidence="4" type="primary">nicS_1</name>
    <name evidence="4" type="ORF">PS928_01822</name>
</gene>
<dbReference type="PANTHER" id="PTHR30328">
    <property type="entry name" value="TRANSCRIPTIONAL REPRESSOR"/>
    <property type="match status" value="1"/>
</dbReference>
<dbReference type="SUPFAM" id="SSF48498">
    <property type="entry name" value="Tetracyclin repressor-like, C-terminal domain"/>
    <property type="match status" value="1"/>
</dbReference>
<dbReference type="PANTHER" id="PTHR30328:SF54">
    <property type="entry name" value="HTH-TYPE TRANSCRIPTIONAL REPRESSOR SCO4008"/>
    <property type="match status" value="1"/>
</dbReference>
<evidence type="ECO:0000259" key="3">
    <source>
        <dbReference type="PROSITE" id="PS50977"/>
    </source>
</evidence>
<accession>A0A5E7T3S5</accession>
<name>A0A5E7T3S5_PSEFL</name>
<dbReference type="GO" id="GO:0003677">
    <property type="term" value="F:DNA binding"/>
    <property type="evidence" value="ECO:0007669"/>
    <property type="project" value="UniProtKB-UniRule"/>
</dbReference>
<protein>
    <submittedName>
        <fullName evidence="4">HTH-type transcriptional repressor NicS</fullName>
    </submittedName>
</protein>
<organism evidence="4 5">
    <name type="scientific">Pseudomonas fluorescens</name>
    <dbReference type="NCBI Taxonomy" id="294"/>
    <lineage>
        <taxon>Bacteria</taxon>
        <taxon>Pseudomonadati</taxon>
        <taxon>Pseudomonadota</taxon>
        <taxon>Gammaproteobacteria</taxon>
        <taxon>Pseudomonadales</taxon>
        <taxon>Pseudomonadaceae</taxon>
        <taxon>Pseudomonas</taxon>
    </lineage>
</organism>
<sequence>MALRYMLQVVTPFRHEEYEVAVKAGEGGEQGKRNTMNRLLAAARVEFAKKGLAGARVEDIARDAGVTKQLVYHYYNSKEGLFVAVLDESSDNIMSELVNLKVEELSPPVAMRAVLNHFFDQYRLDPFLGSLALEGIRYHDTHETPRNHFLEMAPKLIAKLDAILLRGAASGDFRANINPRLLLASASLVTTGWFTNRYSMSALAGLDTDSEQGMATWRQYSADFVLASISLGAEKNADSV</sequence>
<dbReference type="EMBL" id="CABVJF010000006">
    <property type="protein sequence ID" value="VVP92904.1"/>
    <property type="molecule type" value="Genomic_DNA"/>
</dbReference>
<dbReference type="PROSITE" id="PS50977">
    <property type="entry name" value="HTH_TETR_2"/>
    <property type="match status" value="1"/>
</dbReference>
<dbReference type="SUPFAM" id="SSF46689">
    <property type="entry name" value="Homeodomain-like"/>
    <property type="match status" value="1"/>
</dbReference>
<dbReference type="AlphaFoldDB" id="A0A5E7T3S5"/>
<feature type="DNA-binding region" description="H-T-H motif" evidence="2">
    <location>
        <begin position="56"/>
        <end position="75"/>
    </location>
</feature>
<dbReference type="InterPro" id="IPR009057">
    <property type="entry name" value="Homeodomain-like_sf"/>
</dbReference>
<evidence type="ECO:0000256" key="1">
    <source>
        <dbReference type="ARBA" id="ARBA00023125"/>
    </source>
</evidence>